<dbReference type="GO" id="GO:0008757">
    <property type="term" value="F:S-adenosylmethionine-dependent methyltransferase activity"/>
    <property type="evidence" value="ECO:0007669"/>
    <property type="project" value="InterPro"/>
</dbReference>
<proteinExistence type="inferred from homology"/>
<evidence type="ECO:0000313" key="11">
    <source>
        <dbReference type="EMBL" id="SKB83678.1"/>
    </source>
</evidence>
<evidence type="ECO:0000256" key="4">
    <source>
        <dbReference type="ARBA" id="ARBA00012327"/>
    </source>
</evidence>
<dbReference type="GO" id="GO:0009102">
    <property type="term" value="P:biotin biosynthetic process"/>
    <property type="evidence" value="ECO:0007669"/>
    <property type="project" value="UniProtKB-UniRule"/>
</dbReference>
<keyword evidence="6 9" id="KW-0808">Transferase</keyword>
<dbReference type="EC" id="2.1.1.197" evidence="4 9"/>
<dbReference type="InterPro" id="IPR029063">
    <property type="entry name" value="SAM-dependent_MTases_sf"/>
</dbReference>
<evidence type="ECO:0000256" key="7">
    <source>
        <dbReference type="ARBA" id="ARBA00022691"/>
    </source>
</evidence>
<evidence type="ECO:0000313" key="12">
    <source>
        <dbReference type="Proteomes" id="UP000190852"/>
    </source>
</evidence>
<dbReference type="Gene3D" id="3.40.50.150">
    <property type="entry name" value="Vaccinia Virus protein VP39"/>
    <property type="match status" value="1"/>
</dbReference>
<dbReference type="InterPro" id="IPR011814">
    <property type="entry name" value="BioC"/>
</dbReference>
<evidence type="ECO:0000256" key="1">
    <source>
        <dbReference type="ARBA" id="ARBA00000852"/>
    </source>
</evidence>
<evidence type="ECO:0000256" key="9">
    <source>
        <dbReference type="HAMAP-Rule" id="MF_00835"/>
    </source>
</evidence>
<dbReference type="Pfam" id="PF08241">
    <property type="entry name" value="Methyltransf_11"/>
    <property type="match status" value="1"/>
</dbReference>
<dbReference type="EMBL" id="FUYQ01000027">
    <property type="protein sequence ID" value="SKB83678.1"/>
    <property type="molecule type" value="Genomic_DNA"/>
</dbReference>
<evidence type="ECO:0000259" key="10">
    <source>
        <dbReference type="Pfam" id="PF08241"/>
    </source>
</evidence>
<organism evidence="11 12">
    <name type="scientific">Parabacteroides chartae</name>
    <dbReference type="NCBI Taxonomy" id="1037355"/>
    <lineage>
        <taxon>Bacteria</taxon>
        <taxon>Pseudomonadati</taxon>
        <taxon>Bacteroidota</taxon>
        <taxon>Bacteroidia</taxon>
        <taxon>Bacteroidales</taxon>
        <taxon>Tannerellaceae</taxon>
        <taxon>Parabacteroides</taxon>
    </lineage>
</organism>
<evidence type="ECO:0000256" key="2">
    <source>
        <dbReference type="ARBA" id="ARBA00004746"/>
    </source>
</evidence>
<dbReference type="SUPFAM" id="SSF53335">
    <property type="entry name" value="S-adenosyl-L-methionine-dependent methyltransferases"/>
    <property type="match status" value="1"/>
</dbReference>
<feature type="domain" description="Methyltransferase type 11" evidence="10">
    <location>
        <begin position="48"/>
        <end position="141"/>
    </location>
</feature>
<evidence type="ECO:0000256" key="8">
    <source>
        <dbReference type="ARBA" id="ARBA00022756"/>
    </source>
</evidence>
<dbReference type="GO" id="GO:0102130">
    <property type="term" value="F:malonyl-CoA methyltransferase activity"/>
    <property type="evidence" value="ECO:0007669"/>
    <property type="project" value="UniProtKB-EC"/>
</dbReference>
<comment type="pathway">
    <text evidence="2 9">Cofactor biosynthesis; biotin biosynthesis.</text>
</comment>
<comment type="function">
    <text evidence="9">Converts the free carboxyl group of a malonyl-thioester to its methyl ester by transfer of a methyl group from S-adenosyl-L-methionine (SAM). It allows to synthesize pimeloyl-ACP via the fatty acid synthetic pathway.</text>
</comment>
<name>A0A1T5EIS6_9BACT</name>
<keyword evidence="7 9" id="KW-0949">S-adenosyl-L-methionine</keyword>
<evidence type="ECO:0000256" key="3">
    <source>
        <dbReference type="ARBA" id="ARBA00008361"/>
    </source>
</evidence>
<dbReference type="AlphaFoldDB" id="A0A1T5EIS6"/>
<dbReference type="UniPathway" id="UPA00078"/>
<dbReference type="NCBIfam" id="TIGR02072">
    <property type="entry name" value="BioC"/>
    <property type="match status" value="1"/>
</dbReference>
<dbReference type="GO" id="GO:0010340">
    <property type="term" value="F:carboxyl-O-methyltransferase activity"/>
    <property type="evidence" value="ECO:0007669"/>
    <property type="project" value="UniProtKB-UniRule"/>
</dbReference>
<evidence type="ECO:0000256" key="6">
    <source>
        <dbReference type="ARBA" id="ARBA00022679"/>
    </source>
</evidence>
<comment type="similarity">
    <text evidence="3 9">Belongs to the methyltransferase superfamily.</text>
</comment>
<keyword evidence="8 9" id="KW-0093">Biotin biosynthesis</keyword>
<dbReference type="PANTHER" id="PTHR44942:SF4">
    <property type="entry name" value="METHYLTRANSFERASE TYPE 11 DOMAIN-CONTAINING PROTEIN"/>
    <property type="match status" value="1"/>
</dbReference>
<reference evidence="12" key="1">
    <citation type="submission" date="2017-02" db="EMBL/GenBank/DDBJ databases">
        <authorList>
            <person name="Varghese N."/>
            <person name="Submissions S."/>
        </authorList>
    </citation>
    <scope>NUCLEOTIDE SEQUENCE [LARGE SCALE GENOMIC DNA]</scope>
    <source>
        <strain evidence="12">DSM 24967</strain>
    </source>
</reference>
<dbReference type="PANTHER" id="PTHR44942">
    <property type="entry name" value="METHYLTRANSF_11 DOMAIN-CONTAINING PROTEIN"/>
    <property type="match status" value="1"/>
</dbReference>
<evidence type="ECO:0000256" key="5">
    <source>
        <dbReference type="ARBA" id="ARBA00022603"/>
    </source>
</evidence>
<dbReference type="HAMAP" id="MF_00835">
    <property type="entry name" value="BioC"/>
    <property type="match status" value="1"/>
</dbReference>
<dbReference type="GO" id="GO:0032259">
    <property type="term" value="P:methylation"/>
    <property type="evidence" value="ECO:0007669"/>
    <property type="project" value="UniProtKB-KW"/>
</dbReference>
<gene>
    <name evidence="9" type="primary">bioC</name>
    <name evidence="11" type="ORF">SAMN05660349_02979</name>
</gene>
<dbReference type="InterPro" id="IPR051052">
    <property type="entry name" value="Diverse_substrate_MTase"/>
</dbReference>
<sequence length="254" mass="29014">MDKTLIMNRFSKARPTYDTEAVIQSKIAKHLAYLVNRFVDINKVERMLEVGCGSGMFSRLFLTNCKPQKVYLNDLCSDHKHSLSDLLSESIYFLEGDAESIRLPDKLDLIVSCSAIQWFENPVNFIRNCQALLNEKGYLAISTFGPQNLREVSTLTGISLRYPTLDNLLFSLSDSFDVIYSHEELQKLTFKTPVEVLRHLKATGVTGISKQKWSKAKLSHFSNQYEKLYQSEEGGITLTYHPVYIILKKKDDGK</sequence>
<dbReference type="Proteomes" id="UP000190852">
    <property type="component" value="Unassembled WGS sequence"/>
</dbReference>
<dbReference type="CDD" id="cd02440">
    <property type="entry name" value="AdoMet_MTases"/>
    <property type="match status" value="1"/>
</dbReference>
<keyword evidence="12" id="KW-1185">Reference proteome</keyword>
<dbReference type="InterPro" id="IPR013216">
    <property type="entry name" value="Methyltransf_11"/>
</dbReference>
<keyword evidence="5 9" id="KW-0489">Methyltransferase</keyword>
<comment type="catalytic activity">
    <reaction evidence="1 9">
        <text>malonyl-[ACP] + S-adenosyl-L-methionine = malonyl-[ACP] methyl ester + S-adenosyl-L-homocysteine</text>
        <dbReference type="Rhea" id="RHEA:17105"/>
        <dbReference type="Rhea" id="RHEA-COMP:9623"/>
        <dbReference type="Rhea" id="RHEA-COMP:9954"/>
        <dbReference type="ChEBI" id="CHEBI:57856"/>
        <dbReference type="ChEBI" id="CHEBI:59789"/>
        <dbReference type="ChEBI" id="CHEBI:78449"/>
        <dbReference type="ChEBI" id="CHEBI:78845"/>
        <dbReference type="EC" id="2.1.1.197"/>
    </reaction>
</comment>
<protein>
    <recommendedName>
        <fullName evidence="4 9">Malonyl-[acyl-carrier protein] O-methyltransferase</fullName>
        <shortName evidence="9">Malonyl-ACP O-methyltransferase</shortName>
        <ecNumber evidence="4 9">2.1.1.197</ecNumber>
    </recommendedName>
    <alternativeName>
        <fullName evidence="9">Biotin synthesis protein BioC</fullName>
    </alternativeName>
</protein>
<accession>A0A1T5EIS6</accession>